<sequence>MREIVIDGLNPTLHLVLVVVGNKIVSMFFKLKKVMRIPQMRLRDMDLKTSEVCSQGEDSVLHDWYLRGPEPRLDQRTVGQTTVRGGGSVGQDPKNHFLTMDNDSAGWTVGHSTVHR</sequence>
<name>M1DFG2_SOLTU</name>
<dbReference type="Proteomes" id="UP000011115">
    <property type="component" value="Unassembled WGS sequence"/>
</dbReference>
<dbReference type="Gramene" id="PGSC0003DMT400088205">
    <property type="protein sequence ID" value="PGSC0003DMT400088205"/>
    <property type="gene ID" value="PGSC0003DMG400037776"/>
</dbReference>
<accession>M1DFG2</accession>
<dbReference type="PaxDb" id="4113-PGSC0003DMT400088205"/>
<evidence type="ECO:0000313" key="2">
    <source>
        <dbReference type="Proteomes" id="UP000011115"/>
    </source>
</evidence>
<protein>
    <submittedName>
        <fullName evidence="1">Uncharacterized protein</fullName>
    </submittedName>
</protein>
<dbReference type="InParanoid" id="M1DFG2"/>
<proteinExistence type="predicted"/>
<dbReference type="EnsemblPlants" id="PGSC0003DMT400088205">
    <property type="protein sequence ID" value="PGSC0003DMT400088205"/>
    <property type="gene ID" value="PGSC0003DMG400037776"/>
</dbReference>
<evidence type="ECO:0000313" key="1">
    <source>
        <dbReference type="EnsemblPlants" id="PGSC0003DMT400088205"/>
    </source>
</evidence>
<organism evidence="1 2">
    <name type="scientific">Solanum tuberosum</name>
    <name type="common">Potato</name>
    <dbReference type="NCBI Taxonomy" id="4113"/>
    <lineage>
        <taxon>Eukaryota</taxon>
        <taxon>Viridiplantae</taxon>
        <taxon>Streptophyta</taxon>
        <taxon>Embryophyta</taxon>
        <taxon>Tracheophyta</taxon>
        <taxon>Spermatophyta</taxon>
        <taxon>Magnoliopsida</taxon>
        <taxon>eudicotyledons</taxon>
        <taxon>Gunneridae</taxon>
        <taxon>Pentapetalae</taxon>
        <taxon>asterids</taxon>
        <taxon>lamiids</taxon>
        <taxon>Solanales</taxon>
        <taxon>Solanaceae</taxon>
        <taxon>Solanoideae</taxon>
        <taxon>Solaneae</taxon>
        <taxon>Solanum</taxon>
    </lineage>
</organism>
<dbReference type="HOGENOM" id="CLU_2101272_0_0_1"/>
<dbReference type="AlphaFoldDB" id="M1DFG2"/>
<reference evidence="2" key="1">
    <citation type="journal article" date="2011" name="Nature">
        <title>Genome sequence and analysis of the tuber crop potato.</title>
        <authorList>
            <consortium name="The Potato Genome Sequencing Consortium"/>
        </authorList>
    </citation>
    <scope>NUCLEOTIDE SEQUENCE [LARGE SCALE GENOMIC DNA]</scope>
    <source>
        <strain evidence="2">cv. DM1-3 516 R44</strain>
    </source>
</reference>
<keyword evidence="2" id="KW-1185">Reference proteome</keyword>
<reference evidence="1" key="2">
    <citation type="submission" date="2015-06" db="UniProtKB">
        <authorList>
            <consortium name="EnsemblPlants"/>
        </authorList>
    </citation>
    <scope>IDENTIFICATION</scope>
    <source>
        <strain evidence="1">DM1-3 516 R44</strain>
    </source>
</reference>